<proteinExistence type="predicted"/>
<dbReference type="PANTHER" id="PTHR46609:SF8">
    <property type="entry name" value="YQAJ VIRAL RECOMBINASE DOMAIN-CONTAINING PROTEIN"/>
    <property type="match status" value="1"/>
</dbReference>
<dbReference type="Pfam" id="PF09588">
    <property type="entry name" value="YqaJ"/>
    <property type="match status" value="1"/>
</dbReference>
<dbReference type="InterPro" id="IPR011335">
    <property type="entry name" value="Restrct_endonuc-II-like"/>
</dbReference>
<feature type="domain" description="YqaJ viral recombinase" evidence="1">
    <location>
        <begin position="173"/>
        <end position="296"/>
    </location>
</feature>
<dbReference type="SUPFAM" id="SSF52980">
    <property type="entry name" value="Restriction endonuclease-like"/>
    <property type="match status" value="1"/>
</dbReference>
<dbReference type="PANTHER" id="PTHR46609">
    <property type="entry name" value="EXONUCLEASE, PHAGE-TYPE/RECB, C-TERMINAL DOMAIN-CONTAINING PROTEIN"/>
    <property type="match status" value="1"/>
</dbReference>
<dbReference type="AlphaFoldDB" id="A0A2B4RNG3"/>
<organism evidence="2 3">
    <name type="scientific">Stylophora pistillata</name>
    <name type="common">Smooth cauliflower coral</name>
    <dbReference type="NCBI Taxonomy" id="50429"/>
    <lineage>
        <taxon>Eukaryota</taxon>
        <taxon>Metazoa</taxon>
        <taxon>Cnidaria</taxon>
        <taxon>Anthozoa</taxon>
        <taxon>Hexacorallia</taxon>
        <taxon>Scleractinia</taxon>
        <taxon>Astrocoeniina</taxon>
        <taxon>Pocilloporidae</taxon>
        <taxon>Stylophora</taxon>
    </lineage>
</organism>
<dbReference type="OrthoDB" id="5954832at2759"/>
<comment type="caution">
    <text evidence="2">The sequence shown here is derived from an EMBL/GenBank/DDBJ whole genome shotgun (WGS) entry which is preliminary data.</text>
</comment>
<evidence type="ECO:0000313" key="3">
    <source>
        <dbReference type="Proteomes" id="UP000225706"/>
    </source>
</evidence>
<dbReference type="Gene3D" id="3.90.320.10">
    <property type="match status" value="1"/>
</dbReference>
<dbReference type="EMBL" id="LSMT01000335">
    <property type="protein sequence ID" value="PFX19974.1"/>
    <property type="molecule type" value="Genomic_DNA"/>
</dbReference>
<dbReference type="InterPro" id="IPR019080">
    <property type="entry name" value="YqaJ_viral_recombinase"/>
</dbReference>
<keyword evidence="3" id="KW-1185">Reference proteome</keyword>
<dbReference type="STRING" id="50429.A0A2B4RNG3"/>
<name>A0A2B4RNG3_STYPI</name>
<dbReference type="GO" id="GO:0006281">
    <property type="term" value="P:DNA repair"/>
    <property type="evidence" value="ECO:0007669"/>
    <property type="project" value="UniProtKB-ARBA"/>
</dbReference>
<reference evidence="3" key="1">
    <citation type="journal article" date="2017" name="bioRxiv">
        <title>Comparative analysis of the genomes of Stylophora pistillata and Acropora digitifera provides evidence for extensive differences between species of corals.</title>
        <authorList>
            <person name="Voolstra C.R."/>
            <person name="Li Y."/>
            <person name="Liew Y.J."/>
            <person name="Baumgarten S."/>
            <person name="Zoccola D."/>
            <person name="Flot J.-F."/>
            <person name="Tambutte S."/>
            <person name="Allemand D."/>
            <person name="Aranda M."/>
        </authorList>
    </citation>
    <scope>NUCLEOTIDE SEQUENCE [LARGE SCALE GENOMIC DNA]</scope>
</reference>
<evidence type="ECO:0000259" key="1">
    <source>
        <dbReference type="Pfam" id="PF09588"/>
    </source>
</evidence>
<evidence type="ECO:0000313" key="2">
    <source>
        <dbReference type="EMBL" id="PFX19974.1"/>
    </source>
</evidence>
<dbReference type="InterPro" id="IPR011604">
    <property type="entry name" value="PDDEXK-like_dom_sf"/>
</dbReference>
<dbReference type="CDD" id="cd22343">
    <property type="entry name" value="PDDEXK_lambda_exonuclease-like"/>
    <property type="match status" value="1"/>
</dbReference>
<dbReference type="InterPro" id="IPR051703">
    <property type="entry name" value="NF-kappa-B_Signaling_Reg"/>
</dbReference>
<dbReference type="Proteomes" id="UP000225706">
    <property type="component" value="Unassembled WGS sequence"/>
</dbReference>
<accession>A0A2B4RNG3</accession>
<protein>
    <recommendedName>
        <fullName evidence="1">YqaJ viral recombinase domain-containing protein</fullName>
    </recommendedName>
</protein>
<sequence length="352" mass="41061">MDNKENPQYNTGTVTGKNGLQTVEEATSVMSLRSLSLGIDQSPAEATGRFSRLYSNSHHVQVWRSSNDREEGLLHEWEHSHQKRCSYLDRMEESLIHPYYEANISPWLYNSHAETDKKFQRKKLPVHCKFYDARSAELKWKVGEKKLCSMNALDLYGKKQPSEPFLQNIFNRKDLSNMASIRHGRQNELKAWSIYSREMQRKNRKFTVYEAGLCVNPSLPYLGASPDGKVFDPTEKEPFGLIEIKCPFAWRNHTFEDTCKDPNFMCPCTAVDGHCSLKKEHKSGYYSQVQGQLALSRLQWREFIVYLTASKQMSAKRIYFDRPYWNEVVLPKLKDFYFKYGIRFLAGDEDVL</sequence>
<gene>
    <name evidence="2" type="ORF">AWC38_SpisGene15587</name>
</gene>